<name>A0AAD9SH42_PHOAM</name>
<reference evidence="2" key="1">
    <citation type="submission" date="2023-06" db="EMBL/GenBank/DDBJ databases">
        <authorList>
            <person name="Noh H."/>
        </authorList>
    </citation>
    <scope>NUCLEOTIDE SEQUENCE</scope>
    <source>
        <strain evidence="2">DUCC20226</strain>
    </source>
</reference>
<proteinExistence type="predicted"/>
<protein>
    <recommendedName>
        <fullName evidence="4">VWFA domain-containing protein</fullName>
    </recommendedName>
</protein>
<sequence>MEDVDARRTEGKGPKSRRSLPGEYEAMKFLKKRDHILMVDNSKHMREFKVQVLNVFANLAHILEAADPNGLDVICTSDPGNMQHNRATERLVQFVQNNFDKGASSPCYIEPALKILVDKIISKLPSGPGEKKGLRSWIKNENARPISIYVLTSGVWDSSPGAQDGTCGADRPINQLITELKRRNLHKNQVAFQFIRFGNYATGIERLKFLDNSLGKPDHDIIDHKPSNGGVWPMLVGSLDEGNDREDDT</sequence>
<evidence type="ECO:0000313" key="2">
    <source>
        <dbReference type="EMBL" id="KAK2607655.1"/>
    </source>
</evidence>
<dbReference type="Proteomes" id="UP001265746">
    <property type="component" value="Unassembled WGS sequence"/>
</dbReference>
<dbReference type="AlphaFoldDB" id="A0AAD9SH42"/>
<evidence type="ECO:0000313" key="3">
    <source>
        <dbReference type="Proteomes" id="UP001265746"/>
    </source>
</evidence>
<gene>
    <name evidence="2" type="ORF">N8I77_006318</name>
</gene>
<accession>A0AAD9SH42</accession>
<evidence type="ECO:0008006" key="4">
    <source>
        <dbReference type="Google" id="ProtNLM"/>
    </source>
</evidence>
<organism evidence="2 3">
    <name type="scientific">Phomopsis amygdali</name>
    <name type="common">Fusicoccum amygdali</name>
    <dbReference type="NCBI Taxonomy" id="1214568"/>
    <lineage>
        <taxon>Eukaryota</taxon>
        <taxon>Fungi</taxon>
        <taxon>Dikarya</taxon>
        <taxon>Ascomycota</taxon>
        <taxon>Pezizomycotina</taxon>
        <taxon>Sordariomycetes</taxon>
        <taxon>Sordariomycetidae</taxon>
        <taxon>Diaporthales</taxon>
        <taxon>Diaporthaceae</taxon>
        <taxon>Diaporthe</taxon>
    </lineage>
</organism>
<keyword evidence="3" id="KW-1185">Reference proteome</keyword>
<comment type="caution">
    <text evidence="2">The sequence shown here is derived from an EMBL/GenBank/DDBJ whole genome shotgun (WGS) entry which is preliminary data.</text>
</comment>
<feature type="region of interest" description="Disordered" evidence="1">
    <location>
        <begin position="1"/>
        <end position="20"/>
    </location>
</feature>
<feature type="compositionally biased region" description="Basic and acidic residues" evidence="1">
    <location>
        <begin position="1"/>
        <end position="13"/>
    </location>
</feature>
<evidence type="ECO:0000256" key="1">
    <source>
        <dbReference type="SAM" id="MobiDB-lite"/>
    </source>
</evidence>
<dbReference type="EMBL" id="JAUJFL010000003">
    <property type="protein sequence ID" value="KAK2607655.1"/>
    <property type="molecule type" value="Genomic_DNA"/>
</dbReference>